<sequence>MRCQRIVQKSQPKCFGFTFVLFALLPLLTFTASLRGAPEVGADLLASYVAIQKALAADKFQPVPAEAQTLLRILKSDSWKDAPSAVCQAAEKLSNAKDIWSARLAFKELSTSLIPYLKSKGVKTGRYVIAHCPMVDADWIQEGKDVRNPYYGSEMLECGEVTGGL</sequence>
<gene>
    <name evidence="2" type="ORF">MPNT_20163</name>
</gene>
<dbReference type="EMBL" id="CAJNOB010000012">
    <property type="protein sequence ID" value="CAF0696244.1"/>
    <property type="molecule type" value="Genomic_DNA"/>
</dbReference>
<accession>A0A8J2BPF1</accession>
<proteinExistence type="predicted"/>
<evidence type="ECO:0000259" key="1">
    <source>
        <dbReference type="Pfam" id="PF11827"/>
    </source>
</evidence>
<evidence type="ECO:0000313" key="2">
    <source>
        <dbReference type="EMBL" id="CAF0696244.1"/>
    </source>
</evidence>
<dbReference type="AlphaFoldDB" id="A0A8J2BPF1"/>
<name>A0A8J2BPF1_9BACT</name>
<dbReference type="InterPro" id="IPR021782">
    <property type="entry name" value="DUF3347"/>
</dbReference>
<dbReference type="Pfam" id="PF11827">
    <property type="entry name" value="DUF3347"/>
    <property type="match status" value="1"/>
</dbReference>
<dbReference type="RefSeq" id="WP_174581974.1">
    <property type="nucleotide sequence ID" value="NZ_CAJNOB010000012.1"/>
</dbReference>
<protein>
    <submittedName>
        <fullName evidence="2">Predicted metal transporter</fullName>
    </submittedName>
</protein>
<feature type="domain" description="DUF3347" evidence="1">
    <location>
        <begin position="45"/>
        <end position="124"/>
    </location>
</feature>
<evidence type="ECO:0000313" key="3">
    <source>
        <dbReference type="Proteomes" id="UP000663859"/>
    </source>
</evidence>
<organism evidence="2 3">
    <name type="scientific">Candidatus Methylacidithermus pantelleriae</name>
    <dbReference type="NCBI Taxonomy" id="2744239"/>
    <lineage>
        <taxon>Bacteria</taxon>
        <taxon>Pseudomonadati</taxon>
        <taxon>Verrucomicrobiota</taxon>
        <taxon>Methylacidiphilae</taxon>
        <taxon>Methylacidiphilales</taxon>
        <taxon>Methylacidiphilaceae</taxon>
        <taxon>Candidatus Methylacidithermus</taxon>
    </lineage>
</organism>
<keyword evidence="3" id="KW-1185">Reference proteome</keyword>
<dbReference type="Proteomes" id="UP000663859">
    <property type="component" value="Unassembled WGS sequence"/>
</dbReference>
<comment type="caution">
    <text evidence="2">The sequence shown here is derived from an EMBL/GenBank/DDBJ whole genome shotgun (WGS) entry which is preliminary data.</text>
</comment>
<reference evidence="2" key="1">
    <citation type="submission" date="2021-02" db="EMBL/GenBank/DDBJ databases">
        <authorList>
            <person name="Cremers G."/>
            <person name="Picone N."/>
        </authorList>
    </citation>
    <scope>NUCLEOTIDE SEQUENCE</scope>
    <source>
        <strain evidence="2">PQ17</strain>
    </source>
</reference>